<keyword evidence="3" id="KW-1185">Reference proteome</keyword>
<sequence>MGVRTKSRVAAAGIAFASVAAAGAVMAAPANAAVSDITIDNSALLGSVGEQRYGAGCGYGVIATATPDSNVDFYINNNKVGTFKADGGKATYPWFPVAPGKYTIVAKEGAQDPGKSTGEITVGVGVYTGSSCIVIG</sequence>
<proteinExistence type="predicted"/>
<feature type="signal peptide" evidence="1">
    <location>
        <begin position="1"/>
        <end position="32"/>
    </location>
</feature>
<evidence type="ECO:0000256" key="1">
    <source>
        <dbReference type="SAM" id="SignalP"/>
    </source>
</evidence>
<evidence type="ECO:0000313" key="2">
    <source>
        <dbReference type="EMBL" id="AZG43839.1"/>
    </source>
</evidence>
<dbReference type="KEGG" id="gom:D7316_00410"/>
<evidence type="ECO:0000313" key="3">
    <source>
        <dbReference type="Proteomes" id="UP000271469"/>
    </source>
</evidence>
<evidence type="ECO:0008006" key="4">
    <source>
        <dbReference type="Google" id="ProtNLM"/>
    </source>
</evidence>
<name>A0A3G8JHB2_9ACTN</name>
<feature type="chain" id="PRO_5038414684" description="DUF4397 domain-containing protein" evidence="1">
    <location>
        <begin position="33"/>
        <end position="136"/>
    </location>
</feature>
<reference evidence="2 3" key="1">
    <citation type="submission" date="2018-11" db="EMBL/GenBank/DDBJ databases">
        <title>Gordonia insulae sp. nov., isolated from an island soil.</title>
        <authorList>
            <person name="Kim Y.S."/>
            <person name="Kim S.B."/>
        </authorList>
    </citation>
    <scope>NUCLEOTIDE SEQUENCE [LARGE SCALE GENOMIC DNA]</scope>
    <source>
        <strain evidence="2 3">MMS17-SY073</strain>
    </source>
</reference>
<accession>A0A3G8JHB2</accession>
<keyword evidence="1" id="KW-0732">Signal</keyword>
<dbReference type="AlphaFoldDB" id="A0A3G8JHB2"/>
<organism evidence="2 3">
    <name type="scientific">Gordonia insulae</name>
    <dbReference type="NCBI Taxonomy" id="2420509"/>
    <lineage>
        <taxon>Bacteria</taxon>
        <taxon>Bacillati</taxon>
        <taxon>Actinomycetota</taxon>
        <taxon>Actinomycetes</taxon>
        <taxon>Mycobacteriales</taxon>
        <taxon>Gordoniaceae</taxon>
        <taxon>Gordonia</taxon>
    </lineage>
</organism>
<dbReference type="EMBL" id="CP033972">
    <property type="protein sequence ID" value="AZG43839.1"/>
    <property type="molecule type" value="Genomic_DNA"/>
</dbReference>
<gene>
    <name evidence="2" type="ORF">D7316_00410</name>
</gene>
<dbReference type="Proteomes" id="UP000271469">
    <property type="component" value="Chromosome"/>
</dbReference>
<protein>
    <recommendedName>
        <fullName evidence="4">DUF4397 domain-containing protein</fullName>
    </recommendedName>
</protein>